<dbReference type="STRING" id="1447883.A0A2B7Y4U6"/>
<dbReference type="OrthoDB" id="3930290at2759"/>
<keyword evidence="3" id="KW-1185">Reference proteome</keyword>
<feature type="transmembrane region" description="Helical" evidence="1">
    <location>
        <begin position="63"/>
        <end position="87"/>
    </location>
</feature>
<accession>A0A2B7Y4U6</accession>
<evidence type="ECO:0000313" key="2">
    <source>
        <dbReference type="EMBL" id="PGH16225.1"/>
    </source>
</evidence>
<evidence type="ECO:0000256" key="1">
    <source>
        <dbReference type="SAM" id="Phobius"/>
    </source>
</evidence>
<protein>
    <recommendedName>
        <fullName evidence="4">MARVEL domain-containing protein</fullName>
    </recommendedName>
</protein>
<reference evidence="2 3" key="1">
    <citation type="submission" date="2017-10" db="EMBL/GenBank/DDBJ databases">
        <title>Comparative genomics in systemic dimorphic fungi from Ajellomycetaceae.</title>
        <authorList>
            <person name="Munoz J.F."/>
            <person name="Mcewen J.G."/>
            <person name="Clay O.K."/>
            <person name="Cuomo C.A."/>
        </authorList>
    </citation>
    <scope>NUCLEOTIDE SEQUENCE [LARGE SCALE GENOMIC DNA]</scope>
    <source>
        <strain evidence="2 3">UAMH7299</strain>
    </source>
</reference>
<evidence type="ECO:0008006" key="4">
    <source>
        <dbReference type="Google" id="ProtNLM"/>
    </source>
</evidence>
<dbReference type="EMBL" id="PDNA01000075">
    <property type="protein sequence ID" value="PGH16225.1"/>
    <property type="molecule type" value="Genomic_DNA"/>
</dbReference>
<evidence type="ECO:0000313" key="3">
    <source>
        <dbReference type="Proteomes" id="UP000224634"/>
    </source>
</evidence>
<name>A0A2B7Y4U6_POLH7</name>
<proteinExistence type="predicted"/>
<keyword evidence="1" id="KW-0472">Membrane</keyword>
<keyword evidence="1" id="KW-0812">Transmembrane</keyword>
<feature type="transmembrane region" description="Helical" evidence="1">
    <location>
        <begin position="29"/>
        <end position="51"/>
    </location>
</feature>
<dbReference type="Proteomes" id="UP000224634">
    <property type="component" value="Unassembled WGS sequence"/>
</dbReference>
<gene>
    <name evidence="2" type="ORF">AJ80_05248</name>
</gene>
<organism evidence="2 3">
    <name type="scientific">Polytolypa hystricis (strain UAMH7299)</name>
    <dbReference type="NCBI Taxonomy" id="1447883"/>
    <lineage>
        <taxon>Eukaryota</taxon>
        <taxon>Fungi</taxon>
        <taxon>Dikarya</taxon>
        <taxon>Ascomycota</taxon>
        <taxon>Pezizomycotina</taxon>
        <taxon>Eurotiomycetes</taxon>
        <taxon>Eurotiomycetidae</taxon>
        <taxon>Onygenales</taxon>
        <taxon>Onygenales incertae sedis</taxon>
        <taxon>Polytolypa</taxon>
    </lineage>
</organism>
<sequence>MARTATTISASDFSVIRVNRKFHWPEVQLNIWLLVVLAGSATCLGIFSWFMAVQRQMNLGIPWVFPFMIATSGLALLFFFLIIFLAFQRALIPEIIILGSFILFVLWLTGVIGTAIQMFTDKANVYSNCQNYVADNQFRGSSINTLAWLTQINICNCWKTAFAFEVINDVFFLWMLFMSWQVRKQTTDYN</sequence>
<dbReference type="AlphaFoldDB" id="A0A2B7Y4U6"/>
<comment type="caution">
    <text evidence="2">The sequence shown here is derived from an EMBL/GenBank/DDBJ whole genome shotgun (WGS) entry which is preliminary data.</text>
</comment>
<keyword evidence="1" id="KW-1133">Transmembrane helix</keyword>
<feature type="transmembrane region" description="Helical" evidence="1">
    <location>
        <begin position="96"/>
        <end position="119"/>
    </location>
</feature>